<dbReference type="Pfam" id="PF26133">
    <property type="entry name" value="DUF8039"/>
    <property type="match status" value="1"/>
</dbReference>
<dbReference type="InterPro" id="IPR058352">
    <property type="entry name" value="DUF8039"/>
</dbReference>
<dbReference type="AlphaFoldDB" id="A0AAD8JHF1"/>
<reference evidence="3" key="2">
    <citation type="submission" date="2023-05" db="EMBL/GenBank/DDBJ databases">
        <authorList>
            <person name="Schelkunov M.I."/>
        </authorList>
    </citation>
    <scope>NUCLEOTIDE SEQUENCE</scope>
    <source>
        <strain evidence="3">Hsosn_3</strain>
        <tissue evidence="3">Leaf</tissue>
    </source>
</reference>
<evidence type="ECO:0000313" key="3">
    <source>
        <dbReference type="EMBL" id="KAK1404527.1"/>
    </source>
</evidence>
<feature type="region of interest" description="Disordered" evidence="1">
    <location>
        <begin position="140"/>
        <end position="159"/>
    </location>
</feature>
<keyword evidence="4" id="KW-1185">Reference proteome</keyword>
<name>A0AAD8JHF1_9APIA</name>
<comment type="caution">
    <text evidence="3">The sequence shown here is derived from an EMBL/GenBank/DDBJ whole genome shotgun (WGS) entry which is preliminary data.</text>
</comment>
<dbReference type="PANTHER" id="PTHR33018:SF34">
    <property type="entry name" value="OS02G0472350 PROTEIN"/>
    <property type="match status" value="1"/>
</dbReference>
<dbReference type="EMBL" id="JAUIZM010000001">
    <property type="protein sequence ID" value="KAK1404527.1"/>
    <property type="molecule type" value="Genomic_DNA"/>
</dbReference>
<dbReference type="PANTHER" id="PTHR33018">
    <property type="entry name" value="OS10G0338966 PROTEIN-RELATED"/>
    <property type="match status" value="1"/>
</dbReference>
<accession>A0AAD8JHF1</accession>
<reference evidence="3" key="1">
    <citation type="submission" date="2023-02" db="EMBL/GenBank/DDBJ databases">
        <title>Genome of toxic invasive species Heracleum sosnowskyi carries increased number of genes despite the absence of recent whole-genome duplications.</title>
        <authorList>
            <person name="Schelkunov M."/>
            <person name="Shtratnikova V."/>
            <person name="Makarenko M."/>
            <person name="Klepikova A."/>
            <person name="Omelchenko D."/>
            <person name="Novikova G."/>
            <person name="Obukhova E."/>
            <person name="Bogdanov V."/>
            <person name="Penin A."/>
            <person name="Logacheva M."/>
        </authorList>
    </citation>
    <scope>NUCLEOTIDE SEQUENCE</scope>
    <source>
        <strain evidence="3">Hsosn_3</strain>
        <tissue evidence="3">Leaf</tissue>
    </source>
</reference>
<sequence>MKEYNVEESWIKEFKIGANIPESPSTKLLQPLRIWRNSLHRALVRVLCILGSGEILIEYRVGKLALILHGVTLEEEYVRVQFEVAVKSEFNTKLPVPCDEANVVGDAPGYFLAWPRKLVSLNLETPPITINKERAINNGIGKQNMSPKKKPGDKQKEKTVESNIVVSSRPLGYPLPDDVCHDGVMQIVRVAIVLERVTDIEVHMGPYWNADTWIEHIDKENVLEVLDAQWLSSSSLCFYIRYLYEVYLSKNLDLAAKFSFVSPHLVSPLVDNSDTSLAKCLLGHVDKDHLLLLPYNISARSRLSMMAYIAPIMSDALSRI</sequence>
<dbReference type="Proteomes" id="UP001237642">
    <property type="component" value="Unassembled WGS sequence"/>
</dbReference>
<protein>
    <recommendedName>
        <fullName evidence="2">DUF8039 domain-containing protein</fullName>
    </recommendedName>
</protein>
<organism evidence="3 4">
    <name type="scientific">Heracleum sosnowskyi</name>
    <dbReference type="NCBI Taxonomy" id="360622"/>
    <lineage>
        <taxon>Eukaryota</taxon>
        <taxon>Viridiplantae</taxon>
        <taxon>Streptophyta</taxon>
        <taxon>Embryophyta</taxon>
        <taxon>Tracheophyta</taxon>
        <taxon>Spermatophyta</taxon>
        <taxon>Magnoliopsida</taxon>
        <taxon>eudicotyledons</taxon>
        <taxon>Gunneridae</taxon>
        <taxon>Pentapetalae</taxon>
        <taxon>asterids</taxon>
        <taxon>campanulids</taxon>
        <taxon>Apiales</taxon>
        <taxon>Apiaceae</taxon>
        <taxon>Apioideae</taxon>
        <taxon>apioid superclade</taxon>
        <taxon>Tordylieae</taxon>
        <taxon>Tordyliinae</taxon>
        <taxon>Heracleum</taxon>
    </lineage>
</organism>
<evidence type="ECO:0000259" key="2">
    <source>
        <dbReference type="Pfam" id="PF26133"/>
    </source>
</evidence>
<evidence type="ECO:0000313" key="4">
    <source>
        <dbReference type="Proteomes" id="UP001237642"/>
    </source>
</evidence>
<feature type="domain" description="DUF8039" evidence="2">
    <location>
        <begin position="67"/>
        <end position="121"/>
    </location>
</feature>
<proteinExistence type="predicted"/>
<feature type="compositionally biased region" description="Basic and acidic residues" evidence="1">
    <location>
        <begin position="150"/>
        <end position="159"/>
    </location>
</feature>
<evidence type="ECO:0000256" key="1">
    <source>
        <dbReference type="SAM" id="MobiDB-lite"/>
    </source>
</evidence>
<gene>
    <name evidence="3" type="ORF">POM88_004132</name>
</gene>